<reference evidence="1 2" key="1">
    <citation type="submission" date="2024-01" db="EMBL/GenBank/DDBJ databases">
        <title>Genome assemblies of Stephania.</title>
        <authorList>
            <person name="Yang L."/>
        </authorList>
    </citation>
    <scope>NUCLEOTIDE SEQUENCE [LARGE SCALE GENOMIC DNA]</scope>
    <source>
        <strain evidence="1">QJT</strain>
        <tissue evidence="1">Leaf</tissue>
    </source>
</reference>
<dbReference type="EMBL" id="JBBNAE010000002">
    <property type="protein sequence ID" value="KAK9144830.1"/>
    <property type="molecule type" value="Genomic_DNA"/>
</dbReference>
<gene>
    <name evidence="1" type="ORF">Sjap_004733</name>
</gene>
<dbReference type="Proteomes" id="UP001417504">
    <property type="component" value="Unassembled WGS sequence"/>
</dbReference>
<evidence type="ECO:0000313" key="2">
    <source>
        <dbReference type="Proteomes" id="UP001417504"/>
    </source>
</evidence>
<sequence>MPEARSVQDARTLAVKIPLDLPFVAKEVKKDQERSLDFKRIESCQLIFKRYGRWNRISFPNFAHPKQMSE</sequence>
<keyword evidence="2" id="KW-1185">Reference proteome</keyword>
<protein>
    <submittedName>
        <fullName evidence="1">Uncharacterized protein</fullName>
    </submittedName>
</protein>
<organism evidence="1 2">
    <name type="scientific">Stephania japonica</name>
    <dbReference type="NCBI Taxonomy" id="461633"/>
    <lineage>
        <taxon>Eukaryota</taxon>
        <taxon>Viridiplantae</taxon>
        <taxon>Streptophyta</taxon>
        <taxon>Embryophyta</taxon>
        <taxon>Tracheophyta</taxon>
        <taxon>Spermatophyta</taxon>
        <taxon>Magnoliopsida</taxon>
        <taxon>Ranunculales</taxon>
        <taxon>Menispermaceae</taxon>
        <taxon>Menispermoideae</taxon>
        <taxon>Cissampelideae</taxon>
        <taxon>Stephania</taxon>
    </lineage>
</organism>
<dbReference type="AlphaFoldDB" id="A0AAP0K3R7"/>
<name>A0AAP0K3R7_9MAGN</name>
<proteinExistence type="predicted"/>
<accession>A0AAP0K3R7</accession>
<comment type="caution">
    <text evidence="1">The sequence shown here is derived from an EMBL/GenBank/DDBJ whole genome shotgun (WGS) entry which is preliminary data.</text>
</comment>
<evidence type="ECO:0000313" key="1">
    <source>
        <dbReference type="EMBL" id="KAK9144830.1"/>
    </source>
</evidence>